<dbReference type="RefSeq" id="WP_098242265.1">
    <property type="nucleotide sequence ID" value="NZ_CP022685.1"/>
</dbReference>
<dbReference type="Proteomes" id="UP000221011">
    <property type="component" value="Chromosome"/>
</dbReference>
<name>A0A291Q7J2_9ACTN</name>
<feature type="signal peptide" evidence="1">
    <location>
        <begin position="1"/>
        <end position="19"/>
    </location>
</feature>
<evidence type="ECO:0008006" key="4">
    <source>
        <dbReference type="Google" id="ProtNLM"/>
    </source>
</evidence>
<evidence type="ECO:0000256" key="1">
    <source>
        <dbReference type="SAM" id="SignalP"/>
    </source>
</evidence>
<keyword evidence="3" id="KW-1185">Reference proteome</keyword>
<dbReference type="Gene3D" id="2.30.30.40">
    <property type="entry name" value="SH3 Domains"/>
    <property type="match status" value="1"/>
</dbReference>
<dbReference type="KEGG" id="sfk:KY5_2429"/>
<keyword evidence="1" id="KW-0732">Signal</keyword>
<protein>
    <recommendedName>
        <fullName evidence="4">SH3 domain-containing protein</fullName>
    </recommendedName>
</protein>
<dbReference type="AlphaFoldDB" id="A0A291Q7J2"/>
<dbReference type="EMBL" id="CP022685">
    <property type="protein sequence ID" value="ATL27447.1"/>
    <property type="molecule type" value="Genomic_DNA"/>
</dbReference>
<proteinExistence type="predicted"/>
<sequence>MKKFASLLSVVAMTGATFAAGTVAAGAATPEAAPTAVSSGSCPGKGMTVKAKESVKIRKTKKLNGTAVGLFPKGAKAKFTACTVSSGQTYRNLCGWDEDNRWSPIAYRGMKGWVPTACEI</sequence>
<accession>A0A291Q7J2</accession>
<gene>
    <name evidence="2" type="ORF">KY5_2429</name>
</gene>
<reference evidence="2 3" key="1">
    <citation type="submission" date="2017-08" db="EMBL/GenBank/DDBJ databases">
        <title>Complete Genome Sequence of Streptomyces formicae KY5, the formicamycin producer.</title>
        <authorList>
            <person name="Holmes N.A."/>
            <person name="Devine R."/>
            <person name="Qin Z."/>
            <person name="Seipke R.F."/>
            <person name="Wilkinson B."/>
            <person name="Hutchings M.I."/>
        </authorList>
    </citation>
    <scope>NUCLEOTIDE SEQUENCE [LARGE SCALE GENOMIC DNA]</scope>
    <source>
        <strain evidence="2 3">KY5</strain>
    </source>
</reference>
<evidence type="ECO:0000313" key="2">
    <source>
        <dbReference type="EMBL" id="ATL27447.1"/>
    </source>
</evidence>
<evidence type="ECO:0000313" key="3">
    <source>
        <dbReference type="Proteomes" id="UP000221011"/>
    </source>
</evidence>
<feature type="chain" id="PRO_5039697368" description="SH3 domain-containing protein" evidence="1">
    <location>
        <begin position="20"/>
        <end position="120"/>
    </location>
</feature>
<organism evidence="2 3">
    <name type="scientific">Streptomyces formicae</name>
    <dbReference type="NCBI Taxonomy" id="1616117"/>
    <lineage>
        <taxon>Bacteria</taxon>
        <taxon>Bacillati</taxon>
        <taxon>Actinomycetota</taxon>
        <taxon>Actinomycetes</taxon>
        <taxon>Kitasatosporales</taxon>
        <taxon>Streptomycetaceae</taxon>
        <taxon>Streptomyces</taxon>
    </lineage>
</organism>